<reference evidence="3" key="1">
    <citation type="journal article" date="2020" name="mSystems">
        <title>Genome- and Community-Level Interaction Insights into Carbon Utilization and Element Cycling Functions of Hydrothermarchaeota in Hydrothermal Sediment.</title>
        <authorList>
            <person name="Zhou Z."/>
            <person name="Liu Y."/>
            <person name="Xu W."/>
            <person name="Pan J."/>
            <person name="Luo Z.H."/>
            <person name="Li M."/>
        </authorList>
    </citation>
    <scope>NUCLEOTIDE SEQUENCE [LARGE SCALE GENOMIC DNA]</scope>
    <source>
        <strain evidence="3">SpSt-1019</strain>
    </source>
</reference>
<accession>A0A7C5KBL2</accession>
<feature type="domain" description="Glycosyltransferase subfamily 4-like N-terminal" evidence="2">
    <location>
        <begin position="17"/>
        <end position="169"/>
    </location>
</feature>
<dbReference type="Pfam" id="PF00534">
    <property type="entry name" value="Glycos_transf_1"/>
    <property type="match status" value="1"/>
</dbReference>
<dbReference type="SUPFAM" id="SSF53756">
    <property type="entry name" value="UDP-Glycosyltransferase/glycogen phosphorylase"/>
    <property type="match status" value="1"/>
</dbReference>
<dbReference type="PANTHER" id="PTHR12526:SF630">
    <property type="entry name" value="GLYCOSYLTRANSFERASE"/>
    <property type="match status" value="1"/>
</dbReference>
<proteinExistence type="predicted"/>
<gene>
    <name evidence="3" type="ORF">ENL70_01135</name>
</gene>
<keyword evidence="3" id="KW-0808">Transferase</keyword>
<dbReference type="CDD" id="cd03801">
    <property type="entry name" value="GT4_PimA-like"/>
    <property type="match status" value="1"/>
</dbReference>
<dbReference type="Pfam" id="PF13439">
    <property type="entry name" value="Glyco_transf_4"/>
    <property type="match status" value="1"/>
</dbReference>
<protein>
    <submittedName>
        <fullName evidence="3">Glycosyltransferase</fullName>
    </submittedName>
</protein>
<dbReference type="Gene3D" id="3.40.50.2000">
    <property type="entry name" value="Glycogen Phosphorylase B"/>
    <property type="match status" value="2"/>
</dbReference>
<comment type="caution">
    <text evidence="3">The sequence shown here is derived from an EMBL/GenBank/DDBJ whole genome shotgun (WGS) entry which is preliminary data.</text>
</comment>
<feature type="domain" description="Glycosyl transferase family 1" evidence="1">
    <location>
        <begin position="194"/>
        <end position="333"/>
    </location>
</feature>
<evidence type="ECO:0000259" key="1">
    <source>
        <dbReference type="Pfam" id="PF00534"/>
    </source>
</evidence>
<organism evidence="3">
    <name type="scientific">Thermodesulfobium narugense</name>
    <dbReference type="NCBI Taxonomy" id="184064"/>
    <lineage>
        <taxon>Bacteria</taxon>
        <taxon>Pseudomonadati</taxon>
        <taxon>Thermodesulfobiota</taxon>
        <taxon>Thermodesulfobiia</taxon>
        <taxon>Thermodesulfobiales</taxon>
        <taxon>Thermodesulfobiaceae</taxon>
        <taxon>Thermodesulfobium</taxon>
    </lineage>
</organism>
<dbReference type="GO" id="GO:0016757">
    <property type="term" value="F:glycosyltransferase activity"/>
    <property type="evidence" value="ECO:0007669"/>
    <property type="project" value="InterPro"/>
</dbReference>
<dbReference type="InterPro" id="IPR001296">
    <property type="entry name" value="Glyco_trans_1"/>
</dbReference>
<sequence length="359" mass="41266">MSKKHQILLIGVYPPPYGGVSVYIERLENLLNNTDNYVCYVIDVSGVEDRKKKEKKNIILLNGNKFCILIRMMLIINKFEGDIVHFHTSALKNFRLAGIPLLFSNRRVKKIITIHGGSFIDSYLKSNWLQKKITVFLLKKFDRIITVNKEQSDFIKNELKVNVDISTIPAFLPPLYEEDPFVANEINHFKAIFDRIILTSGSMLEYYGFHILIKAVEELSDEEHLGRIGLIIASYGKANFAYKSKILEMIRSKDNIKLYNDLSPAGFVTILKHSDIFVRATDRDGDPVSLREAIFLGKTVVASDCVDRPKGVIVFRTMDADDLKKKLKFALTNNYIVKDSLENDYFEKLLRIYDEVLLK</sequence>
<dbReference type="EMBL" id="DRUY01000041">
    <property type="protein sequence ID" value="HHI65137.1"/>
    <property type="molecule type" value="Genomic_DNA"/>
</dbReference>
<dbReference type="AlphaFoldDB" id="A0A7C5KBL2"/>
<dbReference type="PANTHER" id="PTHR12526">
    <property type="entry name" value="GLYCOSYLTRANSFERASE"/>
    <property type="match status" value="1"/>
</dbReference>
<evidence type="ECO:0000259" key="2">
    <source>
        <dbReference type="Pfam" id="PF13439"/>
    </source>
</evidence>
<dbReference type="InterPro" id="IPR028098">
    <property type="entry name" value="Glyco_trans_4-like_N"/>
</dbReference>
<name>A0A7C5KBL2_9BACT</name>
<evidence type="ECO:0000313" key="3">
    <source>
        <dbReference type="EMBL" id="HHI65137.1"/>
    </source>
</evidence>